<organism evidence="2 3">
    <name type="scientific">Formimonas warabiya</name>
    <dbReference type="NCBI Taxonomy" id="1761012"/>
    <lineage>
        <taxon>Bacteria</taxon>
        <taxon>Bacillati</taxon>
        <taxon>Bacillota</taxon>
        <taxon>Clostridia</taxon>
        <taxon>Eubacteriales</taxon>
        <taxon>Peptococcaceae</taxon>
        <taxon>Candidatus Formimonas</taxon>
    </lineage>
</organism>
<gene>
    <name evidence="2" type="ORF">DCMF_16495</name>
</gene>
<evidence type="ECO:0000313" key="2">
    <source>
        <dbReference type="EMBL" id="ATW26156.1"/>
    </source>
</evidence>
<protein>
    <recommendedName>
        <fullName evidence="4">DUF1269 domain-containing protein</fullName>
    </recommendedName>
</protein>
<evidence type="ECO:0000313" key="3">
    <source>
        <dbReference type="Proteomes" id="UP000323521"/>
    </source>
</evidence>
<name>A0A3G1KUN6_FORW1</name>
<dbReference type="EMBL" id="CP017634">
    <property type="protein sequence ID" value="ATW26156.1"/>
    <property type="molecule type" value="Genomic_DNA"/>
</dbReference>
<keyword evidence="1" id="KW-0472">Membrane</keyword>
<keyword evidence="3" id="KW-1185">Reference proteome</keyword>
<feature type="transmembrane region" description="Helical" evidence="1">
    <location>
        <begin position="83"/>
        <end position="104"/>
    </location>
</feature>
<sequence length="159" mass="17102">MFVVGSFEYNLHLELAISELEKKGIHRDAIAAVIMDSRVEERKILDTIHRADGISSFDAAALLGTFGMLLGAIYGFVLYWGPIIWGLIGLLSGAILGLLGDIFLSQIFGKKRLSSKATGTAKGTAAQVVIIVECRNDLAEMVKNILWDNLALAVGTLPG</sequence>
<evidence type="ECO:0000256" key="1">
    <source>
        <dbReference type="SAM" id="Phobius"/>
    </source>
</evidence>
<dbReference type="OrthoDB" id="1681403at2"/>
<proteinExistence type="predicted"/>
<dbReference type="KEGG" id="fwa:DCMF_16495"/>
<dbReference type="AlphaFoldDB" id="A0A3G1KUN6"/>
<dbReference type="Proteomes" id="UP000323521">
    <property type="component" value="Chromosome"/>
</dbReference>
<reference evidence="2 3" key="1">
    <citation type="submission" date="2016-10" db="EMBL/GenBank/DDBJ databases">
        <title>Complete Genome Sequence of Peptococcaceae strain DCMF.</title>
        <authorList>
            <person name="Edwards R.J."/>
            <person name="Holland S.I."/>
            <person name="Deshpande N.P."/>
            <person name="Wong Y.K."/>
            <person name="Ertan H."/>
            <person name="Manefield M."/>
            <person name="Russell T.L."/>
            <person name="Lee M.J."/>
        </authorList>
    </citation>
    <scope>NUCLEOTIDE SEQUENCE [LARGE SCALE GENOMIC DNA]</scope>
    <source>
        <strain evidence="2 3">DCMF</strain>
    </source>
</reference>
<feature type="transmembrane region" description="Helical" evidence="1">
    <location>
        <begin position="59"/>
        <end position="77"/>
    </location>
</feature>
<dbReference type="RefSeq" id="WP_148135433.1">
    <property type="nucleotide sequence ID" value="NZ_CP017634.1"/>
</dbReference>
<evidence type="ECO:0008006" key="4">
    <source>
        <dbReference type="Google" id="ProtNLM"/>
    </source>
</evidence>
<keyword evidence="1" id="KW-0812">Transmembrane</keyword>
<accession>A0A3G1KUN6</accession>
<keyword evidence="1" id="KW-1133">Transmembrane helix</keyword>